<dbReference type="RefSeq" id="WP_290358422.1">
    <property type="nucleotide sequence ID" value="NZ_JAUHHC010000002.1"/>
</dbReference>
<gene>
    <name evidence="1" type="ORF">QWJ38_07435</name>
</gene>
<reference evidence="1 2" key="1">
    <citation type="submission" date="2023-06" db="EMBL/GenBank/DDBJ databases">
        <title>Pelomonas sp. PFR6 16S ribosomal RNA gene Genome sequencing and assembly.</title>
        <authorList>
            <person name="Woo H."/>
        </authorList>
    </citation>
    <scope>NUCLEOTIDE SEQUENCE [LARGE SCALE GENOMIC DNA]</scope>
    <source>
        <strain evidence="1 2">PFR6</strain>
    </source>
</reference>
<accession>A0ABT8DP30</accession>
<dbReference type="EMBL" id="JAUHHC010000002">
    <property type="protein sequence ID" value="MDN3920109.1"/>
    <property type="molecule type" value="Genomic_DNA"/>
</dbReference>
<comment type="caution">
    <text evidence="1">The sequence shown here is derived from an EMBL/GenBank/DDBJ whole genome shotgun (WGS) entry which is preliminary data.</text>
</comment>
<organism evidence="1 2">
    <name type="scientific">Roseateles violae</name>
    <dbReference type="NCBI Taxonomy" id="3058042"/>
    <lineage>
        <taxon>Bacteria</taxon>
        <taxon>Pseudomonadati</taxon>
        <taxon>Pseudomonadota</taxon>
        <taxon>Betaproteobacteria</taxon>
        <taxon>Burkholderiales</taxon>
        <taxon>Sphaerotilaceae</taxon>
        <taxon>Roseateles</taxon>
    </lineage>
</organism>
<keyword evidence="2" id="KW-1185">Reference proteome</keyword>
<dbReference type="Proteomes" id="UP001228044">
    <property type="component" value="Unassembled WGS sequence"/>
</dbReference>
<name>A0ABT8DP30_9BURK</name>
<sequence length="84" mass="9351">MRDAAMAIGEALSNNERLRRLVLDSGLPWPVALTIFNRGLGSAAISVSHWRGLLDEPGSERFRALDDRLLQHAQQQFAKIGVRI</sequence>
<proteinExistence type="predicted"/>
<evidence type="ECO:0000313" key="1">
    <source>
        <dbReference type="EMBL" id="MDN3920109.1"/>
    </source>
</evidence>
<evidence type="ECO:0000313" key="2">
    <source>
        <dbReference type="Proteomes" id="UP001228044"/>
    </source>
</evidence>
<protein>
    <submittedName>
        <fullName evidence="1">Uncharacterized protein</fullName>
    </submittedName>
</protein>